<proteinExistence type="predicted"/>
<evidence type="ECO:0000313" key="1">
    <source>
        <dbReference type="EMBL" id="EGJ28431.1"/>
    </source>
</evidence>
<organism evidence="1 2">
    <name type="scientific">Moorena producens 3L</name>
    <dbReference type="NCBI Taxonomy" id="489825"/>
    <lineage>
        <taxon>Bacteria</taxon>
        <taxon>Bacillati</taxon>
        <taxon>Cyanobacteriota</taxon>
        <taxon>Cyanophyceae</taxon>
        <taxon>Coleofasciculales</taxon>
        <taxon>Coleofasciculaceae</taxon>
        <taxon>Moorena</taxon>
    </lineage>
</organism>
<dbReference type="RefSeq" id="WP_008191590.1">
    <property type="nucleotide sequence ID" value="NZ_GL890974.1"/>
</dbReference>
<name>F4Y3T5_9CYAN</name>
<dbReference type="HOGENOM" id="CLU_2274171_0_0_3"/>
<dbReference type="Proteomes" id="UP000003959">
    <property type="component" value="Unassembled WGS sequence"/>
</dbReference>
<sequence>MGRWGDGDLTWVGFLHLGEYVLALGINFSKYVGKSTRISTDYRPISPLAITDYPLPISHYPLPITYYLLPITYLQSKKPTLVRRWRLGDGEMVDSLLHKGRD</sequence>
<gene>
    <name evidence="1" type="ORF">LYNGBM3L_73330</name>
</gene>
<protein>
    <submittedName>
        <fullName evidence="1">Uncharacterized protein</fullName>
    </submittedName>
</protein>
<evidence type="ECO:0000313" key="2">
    <source>
        <dbReference type="Proteomes" id="UP000003959"/>
    </source>
</evidence>
<dbReference type="AlphaFoldDB" id="F4Y3T5"/>
<keyword evidence="2" id="KW-1185">Reference proteome</keyword>
<accession>F4Y3T5</accession>
<reference evidence="2" key="1">
    <citation type="journal article" date="2011" name="Proc. Natl. Acad. Sci. U.S.A.">
        <title>Genomic insights into the physiology and ecology of the marine filamentous cyanobacterium Lyngbya majuscula.</title>
        <authorList>
            <person name="Jones A.C."/>
            <person name="Monroe E.A."/>
            <person name="Podell S."/>
            <person name="Hess W.R."/>
            <person name="Klages S."/>
            <person name="Esquenazi E."/>
            <person name="Niessen S."/>
            <person name="Hoover H."/>
            <person name="Rothmann M."/>
            <person name="Lasken R.S."/>
            <person name="Yates J.R.III."/>
            <person name="Reinhardt R."/>
            <person name="Kube M."/>
            <person name="Burkart M.D."/>
            <person name="Allen E.E."/>
            <person name="Dorrestein P.C."/>
            <person name="Gerwick W.H."/>
            <person name="Gerwick L."/>
        </authorList>
    </citation>
    <scope>NUCLEOTIDE SEQUENCE [LARGE SCALE GENOMIC DNA]</scope>
    <source>
        <strain evidence="2">3L</strain>
    </source>
</reference>
<dbReference type="EMBL" id="GL890974">
    <property type="protein sequence ID" value="EGJ28431.1"/>
    <property type="molecule type" value="Genomic_DNA"/>
</dbReference>